<dbReference type="EMBL" id="SLWS01000004">
    <property type="protein sequence ID" value="TCO59593.1"/>
    <property type="molecule type" value="Genomic_DNA"/>
</dbReference>
<comment type="caution">
    <text evidence="2">The sequence shown here is derived from an EMBL/GenBank/DDBJ whole genome shotgun (WGS) entry which is preliminary data.</text>
</comment>
<name>A0A4R2JI67_9PSEU</name>
<dbReference type="AlphaFoldDB" id="A0A4R2JI67"/>
<dbReference type="OrthoDB" id="153551at2"/>
<dbReference type="Gene3D" id="3.30.300.130">
    <property type="entry name" value="Fe-S cluster assembly (FSCA)"/>
    <property type="match status" value="1"/>
</dbReference>
<dbReference type="InterPro" id="IPR034904">
    <property type="entry name" value="FSCA_dom_sf"/>
</dbReference>
<dbReference type="RefSeq" id="WP_132117607.1">
    <property type="nucleotide sequence ID" value="NZ_SLWS01000004.1"/>
</dbReference>
<dbReference type="InterPro" id="IPR002744">
    <property type="entry name" value="MIP18-like"/>
</dbReference>
<evidence type="ECO:0000313" key="3">
    <source>
        <dbReference type="Proteomes" id="UP000295680"/>
    </source>
</evidence>
<protein>
    <submittedName>
        <fullName evidence="2">Metal-sulfur cluster biosynthetic enzyme</fullName>
    </submittedName>
</protein>
<dbReference type="Proteomes" id="UP000295680">
    <property type="component" value="Unassembled WGS sequence"/>
</dbReference>
<evidence type="ECO:0000313" key="2">
    <source>
        <dbReference type="EMBL" id="TCO59593.1"/>
    </source>
</evidence>
<keyword evidence="3" id="KW-1185">Reference proteome</keyword>
<dbReference type="Pfam" id="PF01883">
    <property type="entry name" value="FeS_assembly_P"/>
    <property type="match status" value="1"/>
</dbReference>
<dbReference type="SUPFAM" id="SSF117916">
    <property type="entry name" value="Fe-S cluster assembly (FSCA) domain-like"/>
    <property type="match status" value="1"/>
</dbReference>
<gene>
    <name evidence="2" type="ORF">EV192_104436</name>
</gene>
<evidence type="ECO:0000259" key="1">
    <source>
        <dbReference type="Pfam" id="PF01883"/>
    </source>
</evidence>
<reference evidence="2 3" key="1">
    <citation type="submission" date="2019-03" db="EMBL/GenBank/DDBJ databases">
        <title>Genomic Encyclopedia of Type Strains, Phase IV (KMG-IV): sequencing the most valuable type-strain genomes for metagenomic binning, comparative biology and taxonomic classification.</title>
        <authorList>
            <person name="Goeker M."/>
        </authorList>
    </citation>
    <scope>NUCLEOTIDE SEQUENCE [LARGE SCALE GENOMIC DNA]</scope>
    <source>
        <strain evidence="2 3">DSM 45934</strain>
    </source>
</reference>
<accession>A0A4R2JI67</accession>
<organism evidence="2 3">
    <name type="scientific">Actinocrispum wychmicini</name>
    <dbReference type="NCBI Taxonomy" id="1213861"/>
    <lineage>
        <taxon>Bacteria</taxon>
        <taxon>Bacillati</taxon>
        <taxon>Actinomycetota</taxon>
        <taxon>Actinomycetes</taxon>
        <taxon>Pseudonocardiales</taxon>
        <taxon>Pseudonocardiaceae</taxon>
        <taxon>Actinocrispum</taxon>
    </lineage>
</organism>
<sequence length="224" mass="24373">MSLPATLSEREVLTAVRGVLDPELDESIVDLGFLTRVDVHGDEVRLELRLPTYWCAPNFSWLMAEDLRQAALGVPGVRQATVHLLDHHAGNEISAGVNSGRSFAETFGEDATAETLGPLRQLFRRKAFLARQVRLLATLPRERLDGLRIGDLPDTAHAQAYLAVRAELGLDCTPAAPVITDAAGREATDIDAHIRAARLVRVSTDGNTALCRGVFQTRYPRGSG</sequence>
<proteinExistence type="predicted"/>
<feature type="domain" description="MIP18 family-like" evidence="1">
    <location>
        <begin position="10"/>
        <end position="82"/>
    </location>
</feature>